<dbReference type="SUPFAM" id="SSF48317">
    <property type="entry name" value="Acid phosphatase/Vanadium-dependent haloperoxidase"/>
    <property type="match status" value="1"/>
</dbReference>
<dbReference type="AlphaFoldDB" id="A0A9X1I7Z7"/>
<dbReference type="Gene3D" id="1.10.606.20">
    <property type="match status" value="1"/>
</dbReference>
<comment type="caution">
    <text evidence="4">The sequence shown here is derived from an EMBL/GenBank/DDBJ whole genome shotgun (WGS) entry which is preliminary data.</text>
</comment>
<evidence type="ECO:0000259" key="3">
    <source>
        <dbReference type="Pfam" id="PF01569"/>
    </source>
</evidence>
<dbReference type="Pfam" id="PF01569">
    <property type="entry name" value="PAP2"/>
    <property type="match status" value="1"/>
</dbReference>
<dbReference type="InterPro" id="IPR052559">
    <property type="entry name" value="V-haloperoxidase"/>
</dbReference>
<dbReference type="RefSeq" id="WP_226695879.1">
    <property type="nucleotide sequence ID" value="NZ_JAJAPX010000003.1"/>
</dbReference>
<evidence type="ECO:0000256" key="2">
    <source>
        <dbReference type="SAM" id="SignalP"/>
    </source>
</evidence>
<dbReference type="PANTHER" id="PTHR34599:SF1">
    <property type="entry name" value="PHOSPHATIDIC ACID PHOSPHATASE TYPE 2_HALOPEROXIDASE DOMAIN-CONTAINING PROTEIN"/>
    <property type="match status" value="1"/>
</dbReference>
<keyword evidence="5" id="KW-1185">Reference proteome</keyword>
<reference evidence="4" key="1">
    <citation type="submission" date="2021-10" db="EMBL/GenBank/DDBJ databases">
        <title>Tamlana sargassums sp. nov., and Tamlana laminarinivorans sp. nov., two new bacteria isolated from the brown alga.</title>
        <authorList>
            <person name="Li J."/>
        </authorList>
    </citation>
    <scope>NUCLEOTIDE SEQUENCE</scope>
    <source>
        <strain evidence="4">62-3</strain>
    </source>
</reference>
<accession>A0A9X1I7Z7</accession>
<feature type="compositionally biased region" description="Gly residues" evidence="1">
    <location>
        <begin position="483"/>
        <end position="493"/>
    </location>
</feature>
<evidence type="ECO:0000256" key="1">
    <source>
        <dbReference type="SAM" id="MobiDB-lite"/>
    </source>
</evidence>
<dbReference type="Proteomes" id="UP001139286">
    <property type="component" value="Unassembled WGS sequence"/>
</dbReference>
<feature type="domain" description="Phosphatidic acid phosphatase type 2/haloperoxidase" evidence="3">
    <location>
        <begin position="328"/>
        <end position="461"/>
    </location>
</feature>
<proteinExistence type="predicted"/>
<evidence type="ECO:0000313" key="4">
    <source>
        <dbReference type="EMBL" id="MCB4808469.1"/>
    </source>
</evidence>
<name>A0A9X1I7Z7_9FLAO</name>
<dbReference type="PROSITE" id="PS51257">
    <property type="entry name" value="PROKAR_LIPOPROTEIN"/>
    <property type="match status" value="1"/>
</dbReference>
<protein>
    <submittedName>
        <fullName evidence="4">Vanadium-dependent haloperoxidase</fullName>
    </submittedName>
</protein>
<sequence>MKRTNLKWIFILGISIILFQACNSDDLSEDIIQDINNDSIEAGIVEADVTNNTTNLIVQWSDLWVNLDQYTVGMRPNTVTRSLAYIHLTGYETAVPFMDNYNSNTNRFNNFNINNNNFEDNVDLNLALNTAYAIAIDHFMHSLEAGTRQSISNFQDDMESVLTIGLTDDEIENSQQWGTHVAERVIAYAETDNDAEEQIVNQTPNSYVAPVGEGLWEAGEGENAWFPYWREVRTFAISPNQTSSTNFNSVLQHSANPNSNYYQQMNDVYQATVAAATTNSEQLWIAEFWADDVEGLMISPPGRHFSIANQLIEQYDLDYDETLELLLRLGLALNDAAVSAWDDKYTYNIERPSNFIREYIDEDFTTNLSRFIDGVNPAFPSYPSGHATFAGAAAGIFIDFFNTDNINFTDNTYSSFSNLSFNGTARTFSSFSEMATENAYSRVPLGVHIEQDAIEGLRLGYEVSDAVNAINLQGGNNNNNNGNGNGGNGGNGNNNGNRNN</sequence>
<feature type="region of interest" description="Disordered" evidence="1">
    <location>
        <begin position="474"/>
        <end position="500"/>
    </location>
</feature>
<dbReference type="EMBL" id="JAJAPX010000003">
    <property type="protein sequence ID" value="MCB4808469.1"/>
    <property type="molecule type" value="Genomic_DNA"/>
</dbReference>
<dbReference type="CDD" id="cd03398">
    <property type="entry name" value="PAP2_haloperoxidase"/>
    <property type="match status" value="1"/>
</dbReference>
<gene>
    <name evidence="4" type="ORF">LG651_09410</name>
</gene>
<dbReference type="InterPro" id="IPR000326">
    <property type="entry name" value="PAP2/HPO"/>
</dbReference>
<keyword evidence="2" id="KW-0732">Signal</keyword>
<organism evidence="4 5">
    <name type="scientific">Neotamlana sargassicola</name>
    <dbReference type="NCBI Taxonomy" id="2883125"/>
    <lineage>
        <taxon>Bacteria</taxon>
        <taxon>Pseudomonadati</taxon>
        <taxon>Bacteroidota</taxon>
        <taxon>Flavobacteriia</taxon>
        <taxon>Flavobacteriales</taxon>
        <taxon>Flavobacteriaceae</taxon>
        <taxon>Neotamlana</taxon>
    </lineage>
</organism>
<dbReference type="PANTHER" id="PTHR34599">
    <property type="entry name" value="PEROXIDASE-RELATED"/>
    <property type="match status" value="1"/>
</dbReference>
<feature type="signal peptide" evidence="2">
    <location>
        <begin position="1"/>
        <end position="23"/>
    </location>
</feature>
<feature type="chain" id="PRO_5040953398" evidence="2">
    <location>
        <begin position="24"/>
        <end position="500"/>
    </location>
</feature>
<dbReference type="InterPro" id="IPR036938">
    <property type="entry name" value="PAP2/HPO_sf"/>
</dbReference>
<evidence type="ECO:0000313" key="5">
    <source>
        <dbReference type="Proteomes" id="UP001139286"/>
    </source>
</evidence>